<sequence length="84" mass="9950">MLKIINFIILVIFVIFVLIFTIYNHTLVRVTFFNYESIKIPLSVIVFASIIIGIIIGLIYHFYILFKIKKENKEKEDVIRNKNS</sequence>
<keyword evidence="4 5" id="KW-0472">Membrane</keyword>
<comment type="caution">
    <text evidence="7">The sequence shown here is derived from an EMBL/GenBank/DDBJ whole genome shotgun (WGS) entry which is preliminary data.</text>
</comment>
<evidence type="ECO:0000256" key="3">
    <source>
        <dbReference type="ARBA" id="ARBA00022989"/>
    </source>
</evidence>
<feature type="domain" description="Lipopolysaccharide assembly protein A" evidence="6">
    <location>
        <begin position="24"/>
        <end position="79"/>
    </location>
</feature>
<reference evidence="7 8" key="1">
    <citation type="journal article" date="2019" name="ISME J.">
        <title>Insights into ecological role of a new deltaproteobacterial order Candidatus Acidulodesulfobacterales by metagenomics and metatranscriptomics.</title>
        <authorList>
            <person name="Tan S."/>
            <person name="Liu J."/>
            <person name="Fang Y."/>
            <person name="Hedlund B.P."/>
            <person name="Lian Z.H."/>
            <person name="Huang L.Y."/>
            <person name="Li J.T."/>
            <person name="Huang L.N."/>
            <person name="Li W.J."/>
            <person name="Jiang H.C."/>
            <person name="Dong H.L."/>
            <person name="Shu W.S."/>
        </authorList>
    </citation>
    <scope>NUCLEOTIDE SEQUENCE [LARGE SCALE GENOMIC DNA]</scope>
    <source>
        <strain evidence="7">AP1</strain>
    </source>
</reference>
<evidence type="ECO:0000256" key="5">
    <source>
        <dbReference type="SAM" id="Phobius"/>
    </source>
</evidence>
<evidence type="ECO:0000313" key="7">
    <source>
        <dbReference type="EMBL" id="RZD19235.1"/>
    </source>
</evidence>
<gene>
    <name evidence="7" type="ORF">EVG15_02015</name>
</gene>
<organism evidence="7 8">
    <name type="scientific">Candidatus Acididesulfobacter diazotrophicus</name>
    <dbReference type="NCBI Taxonomy" id="2597226"/>
    <lineage>
        <taxon>Bacteria</taxon>
        <taxon>Deltaproteobacteria</taxon>
        <taxon>Candidatus Acidulodesulfobacterales</taxon>
        <taxon>Candidatus Acididesulfobacter</taxon>
    </lineage>
</organism>
<dbReference type="EMBL" id="SGBB01000002">
    <property type="protein sequence ID" value="RZD19235.1"/>
    <property type="molecule type" value="Genomic_DNA"/>
</dbReference>
<accession>A0A519BPN9</accession>
<dbReference type="GO" id="GO:0005886">
    <property type="term" value="C:plasma membrane"/>
    <property type="evidence" value="ECO:0007669"/>
    <property type="project" value="InterPro"/>
</dbReference>
<evidence type="ECO:0000256" key="2">
    <source>
        <dbReference type="ARBA" id="ARBA00022692"/>
    </source>
</evidence>
<keyword evidence="3 5" id="KW-1133">Transmembrane helix</keyword>
<feature type="transmembrane region" description="Helical" evidence="5">
    <location>
        <begin position="7"/>
        <end position="24"/>
    </location>
</feature>
<dbReference type="Proteomes" id="UP000319296">
    <property type="component" value="Unassembled WGS sequence"/>
</dbReference>
<feature type="transmembrane region" description="Helical" evidence="5">
    <location>
        <begin position="44"/>
        <end position="66"/>
    </location>
</feature>
<protein>
    <submittedName>
        <fullName evidence="7">DUF1049 domain-containing protein</fullName>
    </submittedName>
</protein>
<proteinExistence type="predicted"/>
<dbReference type="InterPro" id="IPR010445">
    <property type="entry name" value="LapA_dom"/>
</dbReference>
<evidence type="ECO:0000256" key="1">
    <source>
        <dbReference type="ARBA" id="ARBA00022475"/>
    </source>
</evidence>
<evidence type="ECO:0000259" key="6">
    <source>
        <dbReference type="Pfam" id="PF06305"/>
    </source>
</evidence>
<dbReference type="Pfam" id="PF06305">
    <property type="entry name" value="LapA_dom"/>
    <property type="match status" value="1"/>
</dbReference>
<evidence type="ECO:0000313" key="8">
    <source>
        <dbReference type="Proteomes" id="UP000319296"/>
    </source>
</evidence>
<dbReference type="AlphaFoldDB" id="A0A519BPN9"/>
<evidence type="ECO:0000256" key="4">
    <source>
        <dbReference type="ARBA" id="ARBA00023136"/>
    </source>
</evidence>
<keyword evidence="1" id="KW-1003">Cell membrane</keyword>
<keyword evidence="2 5" id="KW-0812">Transmembrane</keyword>
<name>A0A519BPN9_9DELT</name>